<accession>A0A1Y2BV95</accession>
<evidence type="ECO:0000313" key="2">
    <source>
        <dbReference type="Proteomes" id="UP000193642"/>
    </source>
</evidence>
<proteinExistence type="predicted"/>
<dbReference type="GO" id="GO:0008270">
    <property type="term" value="F:zinc ion binding"/>
    <property type="evidence" value="ECO:0007669"/>
    <property type="project" value="InterPro"/>
</dbReference>
<reference evidence="1 2" key="1">
    <citation type="submission" date="2016-07" db="EMBL/GenBank/DDBJ databases">
        <title>Pervasive Adenine N6-methylation of Active Genes in Fungi.</title>
        <authorList>
            <consortium name="DOE Joint Genome Institute"/>
            <person name="Mondo S.J."/>
            <person name="Dannebaum R.O."/>
            <person name="Kuo R.C."/>
            <person name="Labutti K."/>
            <person name="Haridas S."/>
            <person name="Kuo A."/>
            <person name="Salamov A."/>
            <person name="Ahrendt S.R."/>
            <person name="Lipzen A."/>
            <person name="Sullivan W."/>
            <person name="Andreopoulos W.B."/>
            <person name="Clum A."/>
            <person name="Lindquist E."/>
            <person name="Daum C."/>
            <person name="Ramamoorthy G.K."/>
            <person name="Gryganskyi A."/>
            <person name="Culley D."/>
            <person name="Magnuson J.K."/>
            <person name="James T.Y."/>
            <person name="O'Malley M.A."/>
            <person name="Stajich J.E."/>
            <person name="Spatafora J.W."/>
            <person name="Visel A."/>
            <person name="Grigoriev I.V."/>
        </authorList>
    </citation>
    <scope>NUCLEOTIDE SEQUENCE [LARGE SCALE GENOMIC DNA]</scope>
    <source>
        <strain evidence="1 2">JEL800</strain>
    </source>
</reference>
<dbReference type="OrthoDB" id="2161042at2759"/>
<dbReference type="InterPro" id="IPR036864">
    <property type="entry name" value="Zn2-C6_fun-type_DNA-bd_sf"/>
</dbReference>
<dbReference type="Gene3D" id="4.10.240.10">
    <property type="entry name" value="Zn(2)-C6 fungal-type DNA-binding domain"/>
    <property type="match status" value="1"/>
</dbReference>
<dbReference type="SUPFAM" id="SSF57701">
    <property type="entry name" value="Zn2/Cys6 DNA-binding domain"/>
    <property type="match status" value="1"/>
</dbReference>
<comment type="caution">
    <text evidence="1">The sequence shown here is derived from an EMBL/GenBank/DDBJ whole genome shotgun (WGS) entry which is preliminary data.</text>
</comment>
<organism evidence="1 2">
    <name type="scientific">Rhizoclosmatium globosum</name>
    <dbReference type="NCBI Taxonomy" id="329046"/>
    <lineage>
        <taxon>Eukaryota</taxon>
        <taxon>Fungi</taxon>
        <taxon>Fungi incertae sedis</taxon>
        <taxon>Chytridiomycota</taxon>
        <taxon>Chytridiomycota incertae sedis</taxon>
        <taxon>Chytridiomycetes</taxon>
        <taxon>Chytridiales</taxon>
        <taxon>Chytriomycetaceae</taxon>
        <taxon>Rhizoclosmatium</taxon>
    </lineage>
</organism>
<protein>
    <submittedName>
        <fullName evidence="1">Uncharacterized protein</fullName>
    </submittedName>
</protein>
<dbReference type="Proteomes" id="UP000193642">
    <property type="component" value="Unassembled WGS sequence"/>
</dbReference>
<evidence type="ECO:0000313" key="1">
    <source>
        <dbReference type="EMBL" id="ORY38698.1"/>
    </source>
</evidence>
<dbReference type="InterPro" id="IPR001138">
    <property type="entry name" value="Zn2Cys6_DnaBD"/>
</dbReference>
<name>A0A1Y2BV95_9FUNG</name>
<sequence length="124" mass="14336">MEAKTEPATTTLPFQVPSNNVRLKSCEQCRIAKRRCLPDNSTTAQVGEHRVCIRCKHLGITCVFSKNRFDKSHTLPYQTFLLNSFLHFYYLPPQKTVPNPKSFKIWLQRMAGTHHQEAKADCRT</sequence>
<gene>
    <name evidence="1" type="ORF">BCR33DRAFT_428083</name>
</gene>
<dbReference type="CDD" id="cd00067">
    <property type="entry name" value="GAL4"/>
    <property type="match status" value="1"/>
</dbReference>
<dbReference type="EMBL" id="MCGO01000043">
    <property type="protein sequence ID" value="ORY38698.1"/>
    <property type="molecule type" value="Genomic_DNA"/>
</dbReference>
<dbReference type="AlphaFoldDB" id="A0A1Y2BV95"/>
<dbReference type="GO" id="GO:0000981">
    <property type="term" value="F:DNA-binding transcription factor activity, RNA polymerase II-specific"/>
    <property type="evidence" value="ECO:0007669"/>
    <property type="project" value="InterPro"/>
</dbReference>
<keyword evidence="2" id="KW-1185">Reference proteome</keyword>